<name>A0A552UGF2_9SPHN</name>
<dbReference type="RefSeq" id="WP_143554839.1">
    <property type="nucleotide sequence ID" value="NZ_VJWA01000001.1"/>
</dbReference>
<dbReference type="PANTHER" id="PTHR10545">
    <property type="entry name" value="DIAMINE N-ACETYLTRANSFERASE"/>
    <property type="match status" value="1"/>
</dbReference>
<keyword evidence="2 5" id="KW-0808">Transferase</keyword>
<dbReference type="Proteomes" id="UP000317894">
    <property type="component" value="Unassembled WGS sequence"/>
</dbReference>
<protein>
    <submittedName>
        <fullName evidence="5">GNAT family N-acetyltransferase</fullName>
    </submittedName>
</protein>
<dbReference type="Pfam" id="PF00583">
    <property type="entry name" value="Acetyltransf_1"/>
    <property type="match status" value="1"/>
</dbReference>
<dbReference type="PANTHER" id="PTHR10545:SF29">
    <property type="entry name" value="GH14572P-RELATED"/>
    <property type="match status" value="1"/>
</dbReference>
<dbReference type="AlphaFoldDB" id="A0A552UGF2"/>
<organism evidence="5 6">
    <name type="scientific">Glacieibacterium frigidum</name>
    <dbReference type="NCBI Taxonomy" id="2593303"/>
    <lineage>
        <taxon>Bacteria</taxon>
        <taxon>Pseudomonadati</taxon>
        <taxon>Pseudomonadota</taxon>
        <taxon>Alphaproteobacteria</taxon>
        <taxon>Sphingomonadales</taxon>
        <taxon>Sphingosinicellaceae</taxon>
        <taxon>Glacieibacterium</taxon>
    </lineage>
</organism>
<dbReference type="FunFam" id="3.40.630.30:FF:000064">
    <property type="entry name" value="GNAT family acetyltransferase"/>
    <property type="match status" value="1"/>
</dbReference>
<comment type="caution">
    <text evidence="5">The sequence shown here is derived from an EMBL/GenBank/DDBJ whole genome shotgun (WGS) entry which is preliminary data.</text>
</comment>
<dbReference type="EMBL" id="VJWA01000001">
    <property type="protein sequence ID" value="TRW17294.1"/>
    <property type="molecule type" value="Genomic_DNA"/>
</dbReference>
<feature type="domain" description="N-acetyltransferase" evidence="4">
    <location>
        <begin position="1"/>
        <end position="148"/>
    </location>
</feature>
<keyword evidence="6" id="KW-1185">Reference proteome</keyword>
<evidence type="ECO:0000259" key="4">
    <source>
        <dbReference type="PROSITE" id="PS51186"/>
    </source>
</evidence>
<dbReference type="InterPro" id="IPR000182">
    <property type="entry name" value="GNAT_dom"/>
</dbReference>
<dbReference type="OrthoDB" id="9805924at2"/>
<dbReference type="SUPFAM" id="SSF55729">
    <property type="entry name" value="Acyl-CoA N-acyltransferases (Nat)"/>
    <property type="match status" value="1"/>
</dbReference>
<evidence type="ECO:0000313" key="5">
    <source>
        <dbReference type="EMBL" id="TRW17294.1"/>
    </source>
</evidence>
<dbReference type="PROSITE" id="PS51186">
    <property type="entry name" value="GNAT"/>
    <property type="match status" value="1"/>
</dbReference>
<accession>A0A552UGF2</accession>
<dbReference type="InterPro" id="IPR051016">
    <property type="entry name" value="Diverse_Substrate_AcTransf"/>
</dbReference>
<evidence type="ECO:0000256" key="1">
    <source>
        <dbReference type="ARBA" id="ARBA00008694"/>
    </source>
</evidence>
<proteinExistence type="inferred from homology"/>
<dbReference type="GO" id="GO:0008080">
    <property type="term" value="F:N-acetyltransferase activity"/>
    <property type="evidence" value="ECO:0007669"/>
    <property type="project" value="TreeGrafter"/>
</dbReference>
<evidence type="ECO:0000256" key="3">
    <source>
        <dbReference type="ARBA" id="ARBA00023315"/>
    </source>
</evidence>
<evidence type="ECO:0000313" key="6">
    <source>
        <dbReference type="Proteomes" id="UP000317894"/>
    </source>
</evidence>
<sequence length="155" mass="16824">MIRAITPADVGTVLQLIRDLAAYERDPDAVKATHETLHEALFGATPAAEAVLAEIDGEAVGVALFFFNFSTWSGKRGLYLEDLFVREAARGTGTGTALLRHLARIAIERDCARFEWAVLDWNAPAIGFYKSIGAVAMTDWTIMRVEGDALAKLAA</sequence>
<dbReference type="CDD" id="cd04301">
    <property type="entry name" value="NAT_SF"/>
    <property type="match status" value="1"/>
</dbReference>
<comment type="similarity">
    <text evidence="1">Belongs to the acetyltransferase family.</text>
</comment>
<keyword evidence="3" id="KW-0012">Acyltransferase</keyword>
<evidence type="ECO:0000256" key="2">
    <source>
        <dbReference type="ARBA" id="ARBA00022679"/>
    </source>
</evidence>
<gene>
    <name evidence="5" type="ORF">FMM06_03675</name>
</gene>
<reference evidence="5 6" key="1">
    <citation type="submission" date="2019-07" db="EMBL/GenBank/DDBJ databases">
        <title>Novel species isolated from glacier.</title>
        <authorList>
            <person name="Liu Q."/>
            <person name="Xin Y.-H."/>
        </authorList>
    </citation>
    <scope>NUCLEOTIDE SEQUENCE [LARGE SCALE GENOMIC DNA]</scope>
    <source>
        <strain evidence="5 6">LB1R16</strain>
    </source>
</reference>
<dbReference type="Gene3D" id="3.40.630.30">
    <property type="match status" value="1"/>
</dbReference>
<dbReference type="InterPro" id="IPR016181">
    <property type="entry name" value="Acyl_CoA_acyltransferase"/>
</dbReference>